<keyword evidence="1" id="KW-0175">Coiled coil</keyword>
<feature type="signal peptide" evidence="2">
    <location>
        <begin position="1"/>
        <end position="22"/>
    </location>
</feature>
<proteinExistence type="predicted"/>
<dbReference type="Proteomes" id="UP000255265">
    <property type="component" value="Unassembled WGS sequence"/>
</dbReference>
<feature type="coiled-coil region" evidence="1">
    <location>
        <begin position="173"/>
        <end position="207"/>
    </location>
</feature>
<gene>
    <name evidence="3" type="ORF">DFR41_10152</name>
</gene>
<dbReference type="AlphaFoldDB" id="A0A370FL88"/>
<evidence type="ECO:0000313" key="3">
    <source>
        <dbReference type="EMBL" id="RDI28300.1"/>
    </source>
</evidence>
<sequence length="223" mass="23340">MTTLSVRSPLLAVALVLAGVLAGCATPAPTPSVPAPAPATTANPPVPATRPAVQPVEVQPVAPATQMQPAGNGMAANGYGSASSEALSRMLAYADRARSLQSGEAAAEIARIGDPGDSAPLQMQLALVLAQTRNPPDLARATALMQRVAGSTQAEAQPLQPLARVLAARYQEQRRVEDDRDRQVAQLKEAQRRIDHLNDRIEALRAIERSFGRPSNGAARPSP</sequence>
<comment type="caution">
    <text evidence="3">The sequence shown here is derived from an EMBL/GenBank/DDBJ whole genome shotgun (WGS) entry which is preliminary data.</text>
</comment>
<keyword evidence="2" id="KW-0732">Signal</keyword>
<keyword evidence="4" id="KW-1185">Reference proteome</keyword>
<dbReference type="PROSITE" id="PS51257">
    <property type="entry name" value="PROKAR_LIPOPROTEIN"/>
    <property type="match status" value="1"/>
</dbReference>
<evidence type="ECO:0000313" key="4">
    <source>
        <dbReference type="Proteomes" id="UP000255265"/>
    </source>
</evidence>
<reference evidence="3 4" key="1">
    <citation type="submission" date="2018-07" db="EMBL/GenBank/DDBJ databases">
        <title>Genomic Encyclopedia of Type Strains, Phase IV (KMG-IV): sequencing the most valuable type-strain genomes for metagenomic binning, comparative biology and taxonomic classification.</title>
        <authorList>
            <person name="Goeker M."/>
        </authorList>
    </citation>
    <scope>NUCLEOTIDE SEQUENCE [LARGE SCALE GENOMIC DNA]</scope>
    <source>
        <strain evidence="3 4">DSM 21352</strain>
    </source>
</reference>
<accession>A0A370FL88</accession>
<evidence type="ECO:0000256" key="2">
    <source>
        <dbReference type="SAM" id="SignalP"/>
    </source>
</evidence>
<dbReference type="RefSeq" id="WP_114801310.1">
    <property type="nucleotide sequence ID" value="NZ_QQAV01000001.1"/>
</dbReference>
<dbReference type="EMBL" id="QQAV01000001">
    <property type="protein sequence ID" value="RDI28300.1"/>
    <property type="molecule type" value="Genomic_DNA"/>
</dbReference>
<dbReference type="STRING" id="433924.NS331_00005"/>
<feature type="chain" id="PRO_5017026024" evidence="2">
    <location>
        <begin position="23"/>
        <end position="223"/>
    </location>
</feature>
<protein>
    <submittedName>
        <fullName evidence="3">Uncharacterized protein</fullName>
    </submittedName>
</protein>
<evidence type="ECO:0000256" key="1">
    <source>
        <dbReference type="SAM" id="Coils"/>
    </source>
</evidence>
<dbReference type="OrthoDB" id="9181655at2"/>
<name>A0A370FL88_9BURK</name>
<organism evidence="3 4">
    <name type="scientific">Pseudacidovorax intermedius</name>
    <dbReference type="NCBI Taxonomy" id="433924"/>
    <lineage>
        <taxon>Bacteria</taxon>
        <taxon>Pseudomonadati</taxon>
        <taxon>Pseudomonadota</taxon>
        <taxon>Betaproteobacteria</taxon>
        <taxon>Burkholderiales</taxon>
        <taxon>Comamonadaceae</taxon>
        <taxon>Pseudacidovorax</taxon>
    </lineage>
</organism>